<feature type="region of interest" description="Disordered" evidence="1">
    <location>
        <begin position="189"/>
        <end position="208"/>
    </location>
</feature>
<feature type="region of interest" description="Disordered" evidence="1">
    <location>
        <begin position="1230"/>
        <end position="1313"/>
    </location>
</feature>
<evidence type="ECO:0000313" key="4">
    <source>
        <dbReference type="Proteomes" id="UP000660262"/>
    </source>
</evidence>
<dbReference type="CDD" id="cd00761">
    <property type="entry name" value="Glyco_tranf_GTA_type"/>
    <property type="match status" value="1"/>
</dbReference>
<evidence type="ECO:0000259" key="2">
    <source>
        <dbReference type="Pfam" id="PF00535"/>
    </source>
</evidence>
<feature type="region of interest" description="Disordered" evidence="1">
    <location>
        <begin position="1"/>
        <end position="127"/>
    </location>
</feature>
<feature type="compositionally biased region" description="Polar residues" evidence="1">
    <location>
        <begin position="720"/>
        <end position="733"/>
    </location>
</feature>
<feature type="compositionally biased region" description="Polar residues" evidence="1">
    <location>
        <begin position="118"/>
        <end position="127"/>
    </location>
</feature>
<dbReference type="EMBL" id="BNJQ01000030">
    <property type="protein sequence ID" value="GHP10585.1"/>
    <property type="molecule type" value="Genomic_DNA"/>
</dbReference>
<dbReference type="InterPro" id="IPR029044">
    <property type="entry name" value="Nucleotide-diphossugar_trans"/>
</dbReference>
<dbReference type="SUPFAM" id="SSF53448">
    <property type="entry name" value="Nucleotide-diphospho-sugar transferases"/>
    <property type="match status" value="1"/>
</dbReference>
<dbReference type="Pfam" id="PF13692">
    <property type="entry name" value="Glyco_trans_1_4"/>
    <property type="match status" value="1"/>
</dbReference>
<dbReference type="PANTHER" id="PTHR22916:SF3">
    <property type="entry name" value="UDP-GLCNAC:BETAGAL BETA-1,3-N-ACETYLGLUCOSAMINYLTRANSFERASE-LIKE PROTEIN 1"/>
    <property type="match status" value="1"/>
</dbReference>
<gene>
    <name evidence="3" type="ORF">PPROV_000931600</name>
</gene>
<dbReference type="Proteomes" id="UP000660262">
    <property type="component" value="Unassembled WGS sequence"/>
</dbReference>
<dbReference type="GO" id="GO:0016758">
    <property type="term" value="F:hexosyltransferase activity"/>
    <property type="evidence" value="ECO:0007669"/>
    <property type="project" value="UniProtKB-ARBA"/>
</dbReference>
<comment type="caution">
    <text evidence="3">The sequence shown here is derived from an EMBL/GenBank/DDBJ whole genome shotgun (WGS) entry which is preliminary data.</text>
</comment>
<protein>
    <recommendedName>
        <fullName evidence="2">Glycosyltransferase 2-like domain-containing protein</fullName>
    </recommendedName>
</protein>
<keyword evidence="4" id="KW-1185">Reference proteome</keyword>
<feature type="compositionally biased region" description="Basic and acidic residues" evidence="1">
    <location>
        <begin position="27"/>
        <end position="45"/>
    </location>
</feature>
<dbReference type="Pfam" id="PF00535">
    <property type="entry name" value="Glycos_transf_2"/>
    <property type="match status" value="1"/>
</dbReference>
<feature type="domain" description="Glycosyltransferase 2-like" evidence="2">
    <location>
        <begin position="976"/>
        <end position="1141"/>
    </location>
</feature>
<dbReference type="Gene3D" id="3.90.550.10">
    <property type="entry name" value="Spore Coat Polysaccharide Biosynthesis Protein SpsA, Chain A"/>
    <property type="match status" value="1"/>
</dbReference>
<evidence type="ECO:0000313" key="3">
    <source>
        <dbReference type="EMBL" id="GHP10585.1"/>
    </source>
</evidence>
<organism evidence="3 4">
    <name type="scientific">Pycnococcus provasolii</name>
    <dbReference type="NCBI Taxonomy" id="41880"/>
    <lineage>
        <taxon>Eukaryota</taxon>
        <taxon>Viridiplantae</taxon>
        <taxon>Chlorophyta</taxon>
        <taxon>Pseudoscourfieldiophyceae</taxon>
        <taxon>Pseudoscourfieldiales</taxon>
        <taxon>Pycnococcaceae</taxon>
        <taxon>Pycnococcus</taxon>
    </lineage>
</organism>
<dbReference type="PANTHER" id="PTHR22916">
    <property type="entry name" value="GLYCOSYLTRANSFERASE"/>
    <property type="match status" value="1"/>
</dbReference>
<dbReference type="SUPFAM" id="SSF53756">
    <property type="entry name" value="UDP-Glycosyltransferase/glycogen phosphorylase"/>
    <property type="match status" value="1"/>
</dbReference>
<dbReference type="OrthoDB" id="17040at2759"/>
<accession>A0A830HV40</accession>
<dbReference type="InterPro" id="IPR001173">
    <property type="entry name" value="Glyco_trans_2-like"/>
</dbReference>
<feature type="region of interest" description="Disordered" evidence="1">
    <location>
        <begin position="699"/>
        <end position="737"/>
    </location>
</feature>
<reference evidence="3" key="1">
    <citation type="submission" date="2020-10" db="EMBL/GenBank/DDBJ databases">
        <title>Unveiling of a novel bifunctional photoreceptor, Dualchrome1, isolated from a cosmopolitan green alga.</title>
        <authorList>
            <person name="Suzuki S."/>
            <person name="Kawachi M."/>
        </authorList>
    </citation>
    <scope>NUCLEOTIDE SEQUENCE</scope>
    <source>
        <strain evidence="3">NIES 2893</strain>
    </source>
</reference>
<feature type="compositionally biased region" description="Pro residues" evidence="1">
    <location>
        <begin position="95"/>
        <end position="108"/>
    </location>
</feature>
<feature type="region of interest" description="Disordered" evidence="1">
    <location>
        <begin position="222"/>
        <end position="244"/>
    </location>
</feature>
<dbReference type="Gene3D" id="3.40.50.2000">
    <property type="entry name" value="Glycogen Phosphorylase B"/>
    <property type="match status" value="1"/>
</dbReference>
<evidence type="ECO:0000256" key="1">
    <source>
        <dbReference type="SAM" id="MobiDB-lite"/>
    </source>
</evidence>
<feature type="compositionally biased region" description="Polar residues" evidence="1">
    <location>
        <begin position="1"/>
        <end position="12"/>
    </location>
</feature>
<name>A0A830HV40_9CHLO</name>
<sequence>MTTWSSPSSSGDTGDLAASFEPEQDHDDSQGHDSLMHDTPSEAHQEQAIATLLADTSIRQPPSAAVRHDNDDVGGANQDDTNAAAAHQQPQQFTPSPPPPTSMSPARPPHVAVPAAQTPHTPSTPHSAQISLEQLYVVDGFTPTPSAHAAAAEAPPRDHTPAAVAGRHAIHGYVRECARSVLKGTVEKQRVGMPPPSPNTNTKSPWRGPRYFMCISKTQTSPQNMLGAATPKTPTSPARWSARDARSPGLASLSAYGAVSSPNGAEGVGTSADVARAIRRFERDMLATKGDLAAERAQHDELRSQIKRMREALPAQRAALLERIAAVYGSATRGRMRCRACFAAWRRLAASEAATHAMVAAMRSLDGALVSKALARDVQAADAIQAIYNALAPLARRLQPMGAFVAWRHVVDTSRALLEQAPAGPAFAFRLLSRFERVAALAARSDARRLRAALRIFTRRAQQIGARRTALGQVAASIARRRPGSKPRVIFAAWRRYACPRAGADRAAKSRRRLLLLRSIHHWRRIALASAREHINLGGMRKGRENEVNVNSASDVLNKLRFFHAEAARTRGSLVSLKHEATVKMAALKEKCRRRQEVCQGLASNYERFKQRSRVFHAWRRETCSLPSAAGGGGRESMMSMLRHAFAPASISTGAATVVVADDDFVSASEKPRSPIATPNELHLLGDIGILRQQLRAAAAEKKRARTSPGPDFGKPPPRSTSNLTSSPTTRLTKPSVPGSPGIVTFCDAVERLLPKVASGDLALKKVTFLGRGAMVHGKFGVQYVQDRAREWGVPWKVISRYGPVEAKNYLREGGRLAVMPSRIENSPYTVYECCELGLPFVASDVGGVADLVHPEDHDGTLFTPDVDTLTSILERALKEGVRPARPRVSAQEAEDQYVSWTWKLAASVAKNVSTTAMDMARKNDDSPVPPASPLLEARALPSTGKDGSHPHVLDDISMPSIAPTSLQESKLPFVSVVMTHYQRPKLLQHAIEAVARQDYPADRYELILWDDGSKDEETKPTLDSLEPLFEERNWKIVRGPNVYLGAARNRAFEYMNNATELVIFTDDDNYLKPYAVRMFATAMNSSNADVLTSFVDFFWGEDKPTKGSNNDRPSYLFLGGSSDVGAFKNSFGDANCCIRRSSFVKIGGYTEDYGVGFEDWEMYANATLRNFKVDIVPDALYFYRFTKGSMQKTTNYFTNRRRSLRPYLDSLPSNLHHVILSAVFPRTGDNSGAGSPGKPTGLAAEGDSRFHGVAGPDGVAPAPPQAGVGSKRPQASTEGAGGGGRMAPLSPNGGGKGGSTQSLIGGRKKDEL</sequence>
<feature type="compositionally biased region" description="Low complexity" evidence="1">
    <location>
        <begin position="1253"/>
        <end position="1270"/>
    </location>
</feature>
<proteinExistence type="predicted"/>